<sequence>MTELLFREDPYTRSCNATITAINDRGGVELDRTVFYPTGGGQPG</sequence>
<reference evidence="1" key="1">
    <citation type="submission" date="2018-05" db="EMBL/GenBank/DDBJ databases">
        <authorList>
            <person name="Lanie J.A."/>
            <person name="Ng W.-L."/>
            <person name="Kazmierczak K.M."/>
            <person name="Andrzejewski T.M."/>
            <person name="Davidsen T.M."/>
            <person name="Wayne K.J."/>
            <person name="Tettelin H."/>
            <person name="Glass J.I."/>
            <person name="Rusch D."/>
            <person name="Podicherti R."/>
            <person name="Tsui H.-C.T."/>
            <person name="Winkler M.E."/>
        </authorList>
    </citation>
    <scope>NUCLEOTIDE SEQUENCE</scope>
</reference>
<dbReference type="EMBL" id="UINC01152076">
    <property type="protein sequence ID" value="SVD46056.1"/>
    <property type="molecule type" value="Genomic_DNA"/>
</dbReference>
<name>A0A382VHP3_9ZZZZ</name>
<accession>A0A382VHP3</accession>
<evidence type="ECO:0008006" key="2">
    <source>
        <dbReference type="Google" id="ProtNLM"/>
    </source>
</evidence>
<dbReference type="AlphaFoldDB" id="A0A382VHP3"/>
<feature type="non-terminal residue" evidence="1">
    <location>
        <position position="44"/>
    </location>
</feature>
<organism evidence="1">
    <name type="scientific">marine metagenome</name>
    <dbReference type="NCBI Taxonomy" id="408172"/>
    <lineage>
        <taxon>unclassified sequences</taxon>
        <taxon>metagenomes</taxon>
        <taxon>ecological metagenomes</taxon>
    </lineage>
</organism>
<protein>
    <recommendedName>
        <fullName evidence="2">Alanyl-tRNA synthetase class IIc N-terminal domain-containing protein</fullName>
    </recommendedName>
</protein>
<dbReference type="Gene3D" id="2.40.30.130">
    <property type="match status" value="1"/>
</dbReference>
<dbReference type="SUPFAM" id="SSF50447">
    <property type="entry name" value="Translation proteins"/>
    <property type="match status" value="1"/>
</dbReference>
<proteinExistence type="predicted"/>
<evidence type="ECO:0000313" key="1">
    <source>
        <dbReference type="EMBL" id="SVD46056.1"/>
    </source>
</evidence>
<dbReference type="InterPro" id="IPR009000">
    <property type="entry name" value="Transl_B-barrel_sf"/>
</dbReference>
<gene>
    <name evidence="1" type="ORF">METZ01_LOCUS398910</name>
</gene>